<keyword evidence="1" id="KW-1133">Transmembrane helix</keyword>
<organism evidence="2 3">
    <name type="scientific">Blastochloris viridis</name>
    <name type="common">Rhodopseudomonas viridis</name>
    <dbReference type="NCBI Taxonomy" id="1079"/>
    <lineage>
        <taxon>Bacteria</taxon>
        <taxon>Pseudomonadati</taxon>
        <taxon>Pseudomonadota</taxon>
        <taxon>Alphaproteobacteria</taxon>
        <taxon>Hyphomicrobiales</taxon>
        <taxon>Blastochloridaceae</taxon>
        <taxon>Blastochloris</taxon>
    </lineage>
</organism>
<proteinExistence type="predicted"/>
<evidence type="ECO:0000313" key="3">
    <source>
        <dbReference type="Proteomes" id="UP000320948"/>
    </source>
</evidence>
<feature type="transmembrane region" description="Helical" evidence="1">
    <location>
        <begin position="12"/>
        <end position="36"/>
    </location>
</feature>
<feature type="transmembrane region" description="Helical" evidence="1">
    <location>
        <begin position="42"/>
        <end position="70"/>
    </location>
</feature>
<keyword evidence="1" id="KW-0812">Transmembrane</keyword>
<evidence type="ECO:0000256" key="1">
    <source>
        <dbReference type="SAM" id="Phobius"/>
    </source>
</evidence>
<accession>A0A6N4RBZ1</accession>
<name>A0A6N4RBZ1_BLAVI</name>
<dbReference type="AlphaFoldDB" id="A0A6N4RBZ1"/>
<gene>
    <name evidence="2" type="ORF">DI628_06595</name>
</gene>
<sequence>MKTFLRQVWSGSWMLFWSAMLAWLAYGVWQGGWWIATHKWELTGLVVVALAIVPLLSALHGAWLAVQILLGKTSPRMAKRRFRNGLADILMYSKTGLWKE</sequence>
<protein>
    <submittedName>
        <fullName evidence="2">Uncharacterized protein</fullName>
    </submittedName>
</protein>
<dbReference type="EMBL" id="VAFM01000002">
    <property type="protein sequence ID" value="TKW60566.1"/>
    <property type="molecule type" value="Genomic_DNA"/>
</dbReference>
<dbReference type="Proteomes" id="UP000320948">
    <property type="component" value="Unassembled WGS sequence"/>
</dbReference>
<evidence type="ECO:0000313" key="2">
    <source>
        <dbReference type="EMBL" id="TKW60566.1"/>
    </source>
</evidence>
<keyword evidence="1" id="KW-0472">Membrane</keyword>
<reference evidence="2 3" key="1">
    <citation type="journal article" date="2017" name="Nat. Commun.">
        <title>In situ click chemistry generation of cyclooxygenase-2 inhibitors.</title>
        <authorList>
            <person name="Bhardwaj A."/>
            <person name="Kaur J."/>
            <person name="Wuest M."/>
            <person name="Wuest F."/>
        </authorList>
    </citation>
    <scope>NUCLEOTIDE SEQUENCE [LARGE SCALE GENOMIC DNA]</scope>
    <source>
        <strain evidence="2">S2_018_000_R2_106</strain>
    </source>
</reference>
<comment type="caution">
    <text evidence="2">The sequence shown here is derived from an EMBL/GenBank/DDBJ whole genome shotgun (WGS) entry which is preliminary data.</text>
</comment>